<name>A0AAW5N1G5_9ESCH</name>
<organism evidence="3 4">
    <name type="scientific">Escherichia marmotae</name>
    <dbReference type="NCBI Taxonomy" id="1499973"/>
    <lineage>
        <taxon>Bacteria</taxon>
        <taxon>Pseudomonadati</taxon>
        <taxon>Pseudomonadota</taxon>
        <taxon>Gammaproteobacteria</taxon>
        <taxon>Enterobacterales</taxon>
        <taxon>Enterobacteriaceae</taxon>
        <taxon>Escherichia</taxon>
    </lineage>
</organism>
<reference evidence="3" key="1">
    <citation type="submission" date="2022-07" db="EMBL/GenBank/DDBJ databases">
        <title>Diversity of ethanolamine utilization by human commensal Escherichia coli.</title>
        <authorList>
            <person name="Jubelin G."/>
        </authorList>
    </citation>
    <scope>NUCLEOTIDE SEQUENCE</scope>
    <source>
        <strain evidence="3">S1</strain>
    </source>
</reference>
<feature type="non-terminal residue" evidence="3">
    <location>
        <position position="71"/>
    </location>
</feature>
<dbReference type="GO" id="GO:0006351">
    <property type="term" value="P:DNA-templated transcription"/>
    <property type="evidence" value="ECO:0007669"/>
    <property type="project" value="TreeGrafter"/>
</dbReference>
<protein>
    <submittedName>
        <fullName evidence="3">BolA/IbaG family iron-sulfur metabolism protein</fullName>
    </submittedName>
</protein>
<dbReference type="PANTHER" id="PTHR46229:SF2">
    <property type="entry name" value="BOLA-LIKE PROTEIN 1"/>
    <property type="match status" value="1"/>
</dbReference>
<dbReference type="GO" id="GO:0005829">
    <property type="term" value="C:cytosol"/>
    <property type="evidence" value="ECO:0007669"/>
    <property type="project" value="TreeGrafter"/>
</dbReference>
<evidence type="ECO:0000313" key="4">
    <source>
        <dbReference type="Proteomes" id="UP001206878"/>
    </source>
</evidence>
<evidence type="ECO:0000256" key="1">
    <source>
        <dbReference type="ARBA" id="ARBA00005578"/>
    </source>
</evidence>
<dbReference type="SUPFAM" id="SSF82657">
    <property type="entry name" value="BolA-like"/>
    <property type="match status" value="1"/>
</dbReference>
<dbReference type="PANTHER" id="PTHR46229">
    <property type="entry name" value="BOLA TRANSCRIPTION REGULATOR"/>
    <property type="match status" value="1"/>
</dbReference>
<sequence length="71" mass="8541">MMIRERIEEKLRTVFQPEFLEVVDESYRHNVPAGTESHLKVVQVSDRFMRERFLNLHRMIYSTLAEELSTT</sequence>
<dbReference type="EMBL" id="JANPXH010001395">
    <property type="protein sequence ID" value="MCR6679530.1"/>
    <property type="molecule type" value="Genomic_DNA"/>
</dbReference>
<dbReference type="PIRSF" id="PIRSF003113">
    <property type="entry name" value="BolA"/>
    <property type="match status" value="1"/>
</dbReference>
<evidence type="ECO:0000256" key="2">
    <source>
        <dbReference type="RuleBase" id="RU003860"/>
    </source>
</evidence>
<dbReference type="InterPro" id="IPR036065">
    <property type="entry name" value="BolA-like_sf"/>
</dbReference>
<dbReference type="Gene3D" id="3.30.300.90">
    <property type="entry name" value="BolA-like"/>
    <property type="match status" value="1"/>
</dbReference>
<evidence type="ECO:0000313" key="3">
    <source>
        <dbReference type="EMBL" id="MCR6679530.1"/>
    </source>
</evidence>
<gene>
    <name evidence="3" type="ORF">NVV43_29205</name>
</gene>
<comment type="similarity">
    <text evidence="1 2">Belongs to the BolA/IbaG family.</text>
</comment>
<dbReference type="AlphaFoldDB" id="A0AAW5N1G5"/>
<comment type="caution">
    <text evidence="3">The sequence shown here is derived from an EMBL/GenBank/DDBJ whole genome shotgun (WGS) entry which is preliminary data.</text>
</comment>
<proteinExistence type="inferred from homology"/>
<accession>A0AAW5N1G5</accession>
<dbReference type="Proteomes" id="UP001206878">
    <property type="component" value="Unassembled WGS sequence"/>
</dbReference>
<dbReference type="InterPro" id="IPR050961">
    <property type="entry name" value="BolA/IbaG_stress_morph_reg"/>
</dbReference>
<dbReference type="Pfam" id="PF01722">
    <property type="entry name" value="BolA"/>
    <property type="match status" value="1"/>
</dbReference>
<dbReference type="InterPro" id="IPR002634">
    <property type="entry name" value="BolA"/>
</dbReference>